<reference evidence="1" key="1">
    <citation type="submission" date="2021-02" db="EMBL/GenBank/DDBJ databases">
        <authorList>
            <person name="Nowell W R."/>
        </authorList>
    </citation>
    <scope>NUCLEOTIDE SEQUENCE</scope>
</reference>
<feature type="non-terminal residue" evidence="1">
    <location>
        <position position="1"/>
    </location>
</feature>
<evidence type="ECO:0000313" key="1">
    <source>
        <dbReference type="EMBL" id="CAF4407075.1"/>
    </source>
</evidence>
<dbReference type="EMBL" id="CAJOBG010041218">
    <property type="protein sequence ID" value="CAF4407075.1"/>
    <property type="molecule type" value="Genomic_DNA"/>
</dbReference>
<organism evidence="1 2">
    <name type="scientific">Rotaria magnacalcarata</name>
    <dbReference type="NCBI Taxonomy" id="392030"/>
    <lineage>
        <taxon>Eukaryota</taxon>
        <taxon>Metazoa</taxon>
        <taxon>Spiralia</taxon>
        <taxon>Gnathifera</taxon>
        <taxon>Rotifera</taxon>
        <taxon>Eurotatoria</taxon>
        <taxon>Bdelloidea</taxon>
        <taxon>Philodinida</taxon>
        <taxon>Philodinidae</taxon>
        <taxon>Rotaria</taxon>
    </lineage>
</organism>
<accession>A0A820PQW9</accession>
<comment type="caution">
    <text evidence="1">The sequence shown here is derived from an EMBL/GenBank/DDBJ whole genome shotgun (WGS) entry which is preliminary data.</text>
</comment>
<keyword evidence="2" id="KW-1185">Reference proteome</keyword>
<gene>
    <name evidence="1" type="ORF">OVN521_LOCUS35226</name>
</gene>
<dbReference type="AlphaFoldDB" id="A0A820PQW9"/>
<protein>
    <submittedName>
        <fullName evidence="1">Uncharacterized protein</fullName>
    </submittedName>
</protein>
<dbReference type="Proteomes" id="UP000663866">
    <property type="component" value="Unassembled WGS sequence"/>
</dbReference>
<name>A0A820PQW9_9BILA</name>
<evidence type="ECO:0000313" key="2">
    <source>
        <dbReference type="Proteomes" id="UP000663866"/>
    </source>
</evidence>
<sequence>VAQCNRDPNCGGYDVTTSAAWHLLYDVNGQTVVQLFKRGSSTRRNNEWKFYNKFQPKVTNLISNYSLGGEGRLHAALYNCNSNPKNRAPGLCVLTIPDAVAQCNRDPNCGGYDVTTSAAWHLLYDVNGQTVVQLFKRGSCTRRNNEWKFYRKSAMTMF</sequence>
<proteinExistence type="predicted"/>